<keyword evidence="1" id="KW-0732">Signal</keyword>
<feature type="chain" id="PRO_5045909786" description="DUF4087 domain-containing protein" evidence="1">
    <location>
        <begin position="27"/>
        <end position="127"/>
    </location>
</feature>
<gene>
    <name evidence="2" type="ORF">GCM10025770_02930</name>
</gene>
<accession>A0ABP9QAV1</accession>
<keyword evidence="3" id="KW-1185">Reference proteome</keyword>
<dbReference type="Pfam" id="PF13316">
    <property type="entry name" value="DUF4087"/>
    <property type="match status" value="1"/>
</dbReference>
<dbReference type="InterPro" id="IPR025145">
    <property type="entry name" value="DUF4087"/>
</dbReference>
<dbReference type="RefSeq" id="WP_345531051.1">
    <property type="nucleotide sequence ID" value="NZ_BAABLD010000002.1"/>
</dbReference>
<sequence>MSQIRCLACLACVAALLFCATTVAIAADKPVTRCGWFENPTPGNAWLKDADGEWVIGIQGGHQAEGDWPEFGKRQWVRTNAGSYGYGCACLRVVADPGTHQVSRILSGGARPLQQCKQDAKLRKPAP</sequence>
<organism evidence="2 3">
    <name type="scientific">Viridibacterium curvum</name>
    <dbReference type="NCBI Taxonomy" id="1101404"/>
    <lineage>
        <taxon>Bacteria</taxon>
        <taxon>Pseudomonadati</taxon>
        <taxon>Pseudomonadota</taxon>
        <taxon>Betaproteobacteria</taxon>
        <taxon>Rhodocyclales</taxon>
        <taxon>Rhodocyclaceae</taxon>
        <taxon>Viridibacterium</taxon>
    </lineage>
</organism>
<evidence type="ECO:0000313" key="3">
    <source>
        <dbReference type="Proteomes" id="UP001500547"/>
    </source>
</evidence>
<evidence type="ECO:0000256" key="1">
    <source>
        <dbReference type="SAM" id="SignalP"/>
    </source>
</evidence>
<proteinExistence type="predicted"/>
<name>A0ABP9QAV1_9RHOO</name>
<dbReference type="Proteomes" id="UP001500547">
    <property type="component" value="Unassembled WGS sequence"/>
</dbReference>
<dbReference type="EMBL" id="BAABLD010000002">
    <property type="protein sequence ID" value="GAA5158426.1"/>
    <property type="molecule type" value="Genomic_DNA"/>
</dbReference>
<evidence type="ECO:0000313" key="2">
    <source>
        <dbReference type="EMBL" id="GAA5158426.1"/>
    </source>
</evidence>
<protein>
    <recommendedName>
        <fullName evidence="4">DUF4087 domain-containing protein</fullName>
    </recommendedName>
</protein>
<comment type="caution">
    <text evidence="2">The sequence shown here is derived from an EMBL/GenBank/DDBJ whole genome shotgun (WGS) entry which is preliminary data.</text>
</comment>
<reference evidence="3" key="1">
    <citation type="journal article" date="2019" name="Int. J. Syst. Evol. Microbiol.">
        <title>The Global Catalogue of Microorganisms (GCM) 10K type strain sequencing project: providing services to taxonomists for standard genome sequencing and annotation.</title>
        <authorList>
            <consortium name="The Broad Institute Genomics Platform"/>
            <consortium name="The Broad Institute Genome Sequencing Center for Infectious Disease"/>
            <person name="Wu L."/>
            <person name="Ma J."/>
        </authorList>
    </citation>
    <scope>NUCLEOTIDE SEQUENCE [LARGE SCALE GENOMIC DNA]</scope>
    <source>
        <strain evidence="3">JCM 18715</strain>
    </source>
</reference>
<evidence type="ECO:0008006" key="4">
    <source>
        <dbReference type="Google" id="ProtNLM"/>
    </source>
</evidence>
<feature type="signal peptide" evidence="1">
    <location>
        <begin position="1"/>
        <end position="26"/>
    </location>
</feature>